<protein>
    <submittedName>
        <fullName evidence="3">Long-chain acyl-CoA synthetase</fullName>
    </submittedName>
</protein>
<dbReference type="GO" id="GO:0016877">
    <property type="term" value="F:ligase activity, forming carbon-sulfur bonds"/>
    <property type="evidence" value="ECO:0007669"/>
    <property type="project" value="UniProtKB-ARBA"/>
</dbReference>
<dbReference type="Pfam" id="PF13193">
    <property type="entry name" value="AMP-binding_C"/>
    <property type="match status" value="1"/>
</dbReference>
<name>A0A2V3V3F1_9SPHN</name>
<feature type="domain" description="AMP-binding enzyme C-terminal" evidence="2">
    <location>
        <begin position="484"/>
        <end position="559"/>
    </location>
</feature>
<evidence type="ECO:0000313" key="4">
    <source>
        <dbReference type="Proteomes" id="UP000248014"/>
    </source>
</evidence>
<evidence type="ECO:0000259" key="2">
    <source>
        <dbReference type="Pfam" id="PF13193"/>
    </source>
</evidence>
<dbReference type="InterPro" id="IPR020845">
    <property type="entry name" value="AMP-binding_CS"/>
</dbReference>
<organism evidence="3 4">
    <name type="scientific">Blastomonas natatoria</name>
    <dbReference type="NCBI Taxonomy" id="34015"/>
    <lineage>
        <taxon>Bacteria</taxon>
        <taxon>Pseudomonadati</taxon>
        <taxon>Pseudomonadota</taxon>
        <taxon>Alphaproteobacteria</taxon>
        <taxon>Sphingomonadales</taxon>
        <taxon>Sphingomonadaceae</taxon>
        <taxon>Blastomonas</taxon>
    </lineage>
</organism>
<gene>
    <name evidence="3" type="ORF">C7451_10583</name>
</gene>
<dbReference type="Proteomes" id="UP000248014">
    <property type="component" value="Unassembled WGS sequence"/>
</dbReference>
<dbReference type="InterPro" id="IPR000873">
    <property type="entry name" value="AMP-dep_synth/lig_dom"/>
</dbReference>
<sequence>MTDASAPASTAPSAAADDAEPIWKTHYNHPCPWDQTFPPLSLPDMFFASVARKHSAPLLDFMERKYSYDQVAHGVARVAKGLQALGIGKGDRVGLFLPNVPHYVAAYYGAMAAGATVVNFSPLYTVDELAHQVEDSGTTILFTLSATALLPTALKVLDKSTLQRLVVGSVAGGLPPLKSLLFRLFKSKETTPLPNDPRITRFSKLIANDGQYAPVQIDAERDIALFQYTGGTTGTPKGAMLSHQNLSANARQVNAIDPRNDSEHDRILGVLPFFHVFANTCVLNRTVLNGGEIVMLPRFEAEAALKAITRTRVTALPGVPTMYQALLDNPEIANTNFASLRACISGGAPLAAEVKARFEDATGANVVEGYGLTESSGVVSTNPYEGLNKPGTIGQPLPGTLVRLVDKEDPTRDVAPGEPGEIIFSGPQVMRGYWNRPDADADVFIGNFLRTGDVGQIDEQGYIRIVDRIKDMIAVGGFKVFPSQIEEVLYRHPAVKEALVIGVPDTYRGESPKAFVALQDDAEIDGPGLMAWLNPQLGKHERVIAVDIREALPKTLIGKLDRKALRKAEGIAA</sequence>
<dbReference type="EMBL" id="QJJM01000005">
    <property type="protein sequence ID" value="PXW76312.1"/>
    <property type="molecule type" value="Genomic_DNA"/>
</dbReference>
<dbReference type="RefSeq" id="WP_110298363.1">
    <property type="nucleotide sequence ID" value="NZ_QJJM01000005.1"/>
</dbReference>
<feature type="domain" description="AMP-dependent synthetase/ligase" evidence="1">
    <location>
        <begin position="47"/>
        <end position="434"/>
    </location>
</feature>
<dbReference type="Pfam" id="PF00501">
    <property type="entry name" value="AMP-binding"/>
    <property type="match status" value="1"/>
</dbReference>
<comment type="caution">
    <text evidence="3">The sequence shown here is derived from an EMBL/GenBank/DDBJ whole genome shotgun (WGS) entry which is preliminary data.</text>
</comment>
<dbReference type="InterPro" id="IPR050237">
    <property type="entry name" value="ATP-dep_AMP-bd_enzyme"/>
</dbReference>
<proteinExistence type="predicted"/>
<keyword evidence="4" id="KW-1185">Reference proteome</keyword>
<dbReference type="InterPro" id="IPR045851">
    <property type="entry name" value="AMP-bd_C_sf"/>
</dbReference>
<dbReference type="OrthoDB" id="9803968at2"/>
<dbReference type="PANTHER" id="PTHR43767:SF12">
    <property type="entry name" value="AMP-DEPENDENT SYNTHETASE AND LIGASE"/>
    <property type="match status" value="1"/>
</dbReference>
<reference evidence="3 4" key="1">
    <citation type="submission" date="2018-05" db="EMBL/GenBank/DDBJ databases">
        <title>Genomic Encyclopedia of Type Strains, Phase IV (KMG-IV): sequencing the most valuable type-strain genomes for metagenomic binning, comparative biology and taxonomic classification.</title>
        <authorList>
            <person name="Goeker M."/>
        </authorList>
    </citation>
    <scope>NUCLEOTIDE SEQUENCE [LARGE SCALE GENOMIC DNA]</scope>
    <source>
        <strain evidence="3 4">DSM 3183</strain>
    </source>
</reference>
<evidence type="ECO:0000259" key="1">
    <source>
        <dbReference type="Pfam" id="PF00501"/>
    </source>
</evidence>
<dbReference type="PANTHER" id="PTHR43767">
    <property type="entry name" value="LONG-CHAIN-FATTY-ACID--COA LIGASE"/>
    <property type="match status" value="1"/>
</dbReference>
<dbReference type="AlphaFoldDB" id="A0A2V3V3F1"/>
<dbReference type="Gene3D" id="3.40.50.12780">
    <property type="entry name" value="N-terminal domain of ligase-like"/>
    <property type="match status" value="1"/>
</dbReference>
<evidence type="ECO:0000313" key="3">
    <source>
        <dbReference type="EMBL" id="PXW76312.1"/>
    </source>
</evidence>
<dbReference type="InterPro" id="IPR042099">
    <property type="entry name" value="ANL_N_sf"/>
</dbReference>
<dbReference type="Gene3D" id="3.30.300.30">
    <property type="match status" value="1"/>
</dbReference>
<dbReference type="InterPro" id="IPR025110">
    <property type="entry name" value="AMP-bd_C"/>
</dbReference>
<dbReference type="CDD" id="cd05936">
    <property type="entry name" value="FC-FACS_FadD_like"/>
    <property type="match status" value="1"/>
</dbReference>
<dbReference type="PROSITE" id="PS00455">
    <property type="entry name" value="AMP_BINDING"/>
    <property type="match status" value="1"/>
</dbReference>
<dbReference type="SUPFAM" id="SSF56801">
    <property type="entry name" value="Acetyl-CoA synthetase-like"/>
    <property type="match status" value="1"/>
</dbReference>
<accession>A0A2V3V3F1</accession>